<gene>
    <name evidence="4" type="ORF">JR316_010056</name>
</gene>
<feature type="compositionally biased region" description="Basic and acidic residues" evidence="2">
    <location>
        <begin position="101"/>
        <end position="111"/>
    </location>
</feature>
<dbReference type="InterPro" id="IPR008207">
    <property type="entry name" value="Sig_transdc_His_kin_Hpt_dom"/>
</dbReference>
<dbReference type="OrthoDB" id="1673781at2759"/>
<evidence type="ECO:0000313" key="4">
    <source>
        <dbReference type="EMBL" id="KAG5165360.1"/>
    </source>
</evidence>
<dbReference type="InterPro" id="IPR045871">
    <property type="entry name" value="AHP1-5/YPD1"/>
</dbReference>
<feature type="compositionally biased region" description="Acidic residues" evidence="2">
    <location>
        <begin position="90"/>
        <end position="100"/>
    </location>
</feature>
<dbReference type="GO" id="GO:0005634">
    <property type="term" value="C:nucleus"/>
    <property type="evidence" value="ECO:0007669"/>
    <property type="project" value="TreeGrafter"/>
</dbReference>
<feature type="domain" description="HPt" evidence="3">
    <location>
        <begin position="123"/>
        <end position="228"/>
    </location>
</feature>
<dbReference type="SMART" id="SM00073">
    <property type="entry name" value="HPT"/>
    <property type="match status" value="1"/>
</dbReference>
<dbReference type="GO" id="GO:0009927">
    <property type="term" value="F:histidine phosphotransfer kinase activity"/>
    <property type="evidence" value="ECO:0007669"/>
    <property type="project" value="InterPro"/>
</dbReference>
<keyword evidence="1" id="KW-0597">Phosphoprotein</keyword>
<protein>
    <recommendedName>
        <fullName evidence="3">HPt domain-containing protein</fullName>
    </recommendedName>
</protein>
<dbReference type="EMBL" id="JAFIQS010000010">
    <property type="protein sequence ID" value="KAG5165360.1"/>
    <property type="molecule type" value="Genomic_DNA"/>
</dbReference>
<dbReference type="Gene3D" id="1.20.120.160">
    <property type="entry name" value="HPT domain"/>
    <property type="match status" value="1"/>
</dbReference>
<dbReference type="PANTHER" id="PTHR28242">
    <property type="entry name" value="PHOSPHORELAY INTERMEDIATE PROTEIN YPD1"/>
    <property type="match status" value="1"/>
</dbReference>
<feature type="compositionally biased region" description="Pro residues" evidence="2">
    <location>
        <begin position="9"/>
        <end position="24"/>
    </location>
</feature>
<reference evidence="4" key="1">
    <citation type="submission" date="2021-02" db="EMBL/GenBank/DDBJ databases">
        <title>Psilocybe cubensis genome.</title>
        <authorList>
            <person name="Mckernan K.J."/>
            <person name="Crawford S."/>
            <person name="Trippe A."/>
            <person name="Kane L.T."/>
            <person name="Mclaughlin S."/>
        </authorList>
    </citation>
    <scope>NUCLEOTIDE SEQUENCE [LARGE SCALE GENOMIC DNA]</scope>
    <source>
        <strain evidence="4">MGC-MH-2018</strain>
    </source>
</reference>
<organism evidence="4">
    <name type="scientific">Psilocybe cubensis</name>
    <name type="common">Psychedelic mushroom</name>
    <name type="synonym">Stropharia cubensis</name>
    <dbReference type="NCBI Taxonomy" id="181762"/>
    <lineage>
        <taxon>Eukaryota</taxon>
        <taxon>Fungi</taxon>
        <taxon>Dikarya</taxon>
        <taxon>Basidiomycota</taxon>
        <taxon>Agaricomycotina</taxon>
        <taxon>Agaricomycetes</taxon>
        <taxon>Agaricomycetidae</taxon>
        <taxon>Agaricales</taxon>
        <taxon>Agaricineae</taxon>
        <taxon>Strophariaceae</taxon>
        <taxon>Psilocybe</taxon>
    </lineage>
</organism>
<feature type="modified residue" description="Phosphohistidine" evidence="1">
    <location>
        <position position="162"/>
    </location>
</feature>
<evidence type="ECO:0000259" key="3">
    <source>
        <dbReference type="PROSITE" id="PS50894"/>
    </source>
</evidence>
<dbReference type="Pfam" id="PF01627">
    <property type="entry name" value="Hpt"/>
    <property type="match status" value="1"/>
</dbReference>
<feature type="compositionally biased region" description="Pro residues" evidence="2">
    <location>
        <begin position="56"/>
        <end position="67"/>
    </location>
</feature>
<evidence type="ECO:0000256" key="1">
    <source>
        <dbReference type="PROSITE-ProRule" id="PRU00110"/>
    </source>
</evidence>
<name>A0A8H7XTG7_PSICU</name>
<dbReference type="PANTHER" id="PTHR28242:SF52">
    <property type="entry name" value="PHOSPHORELAY INTERMEDIATE PROTEIN YPD1"/>
    <property type="match status" value="1"/>
</dbReference>
<dbReference type="GO" id="GO:0005737">
    <property type="term" value="C:cytoplasm"/>
    <property type="evidence" value="ECO:0007669"/>
    <property type="project" value="TreeGrafter"/>
</dbReference>
<comment type="caution">
    <text evidence="4">The sequence shown here is derived from an EMBL/GenBank/DDBJ whole genome shotgun (WGS) entry which is preliminary data.</text>
</comment>
<dbReference type="AlphaFoldDB" id="A0A8H7XTG7"/>
<accession>A0A8H7XTG7</accession>
<dbReference type="SUPFAM" id="SSF47226">
    <property type="entry name" value="Histidine-containing phosphotransfer domain, HPT domain"/>
    <property type="match status" value="1"/>
</dbReference>
<feature type="compositionally biased region" description="Basic and acidic residues" evidence="2">
    <location>
        <begin position="69"/>
        <end position="89"/>
    </location>
</feature>
<dbReference type="GO" id="GO:0000160">
    <property type="term" value="P:phosphorelay signal transduction system"/>
    <property type="evidence" value="ECO:0007669"/>
    <property type="project" value="InterPro"/>
</dbReference>
<sequence>MSATEHAPLPRPLPTSAPKDPSPSPRISHQEPLRPIQPRSLDVEPEQKEPPSVRSPVPPTSPLPEPTPLDDKPEPPSQPKPEEPTKEAEDKDNDDNDDDDNASKDVVHMETFEQILELDEDDTHDFSQPMVWEYFEQAEKTFNDMNEAHENKDLPALSRLGHYLKGSSAALGLARVQNSCEKIQHYGQLRDEVANRDLTPAEALEKTSKLLRRVRKEYNEAQDWLKKFYGPQEGA</sequence>
<dbReference type="PROSITE" id="PS50894">
    <property type="entry name" value="HPT"/>
    <property type="match status" value="1"/>
</dbReference>
<feature type="region of interest" description="Disordered" evidence="2">
    <location>
        <begin position="1"/>
        <end position="124"/>
    </location>
</feature>
<dbReference type="InterPro" id="IPR036641">
    <property type="entry name" value="HPT_dom_sf"/>
</dbReference>
<proteinExistence type="predicted"/>
<evidence type="ECO:0000256" key="2">
    <source>
        <dbReference type="SAM" id="MobiDB-lite"/>
    </source>
</evidence>
<feature type="compositionally biased region" description="Basic and acidic residues" evidence="2">
    <location>
        <begin position="41"/>
        <end position="51"/>
    </location>
</feature>
<dbReference type="GO" id="GO:0043424">
    <property type="term" value="F:protein histidine kinase binding"/>
    <property type="evidence" value="ECO:0007669"/>
    <property type="project" value="InterPro"/>
</dbReference>